<dbReference type="PANTHER" id="PTHR40446">
    <property type="entry name" value="N-ACETYLGLUCOSAMINE-1-PHOSPHODIESTER ALPHA-N-ACETYLGLUCOSAMINIDASE"/>
    <property type="match status" value="1"/>
</dbReference>
<keyword evidence="2" id="KW-0472">Membrane</keyword>
<evidence type="ECO:0000313" key="5">
    <source>
        <dbReference type="Proteomes" id="UP000178419"/>
    </source>
</evidence>
<feature type="transmembrane region" description="Helical" evidence="2">
    <location>
        <begin position="6"/>
        <end position="26"/>
    </location>
</feature>
<dbReference type="InterPro" id="IPR018711">
    <property type="entry name" value="NAGPA"/>
</dbReference>
<name>A0A1F7Y2N3_9BACT</name>
<evidence type="ECO:0000313" key="4">
    <source>
        <dbReference type="EMBL" id="OGM21522.1"/>
    </source>
</evidence>
<feature type="compositionally biased region" description="Low complexity" evidence="1">
    <location>
        <begin position="50"/>
        <end position="63"/>
    </location>
</feature>
<feature type="domain" description="Phosphodiester glycosidase" evidence="3">
    <location>
        <begin position="105"/>
        <end position="251"/>
    </location>
</feature>
<dbReference type="EMBL" id="MGGE01000014">
    <property type="protein sequence ID" value="OGM21522.1"/>
    <property type="molecule type" value="Genomic_DNA"/>
</dbReference>
<dbReference type="Pfam" id="PF09992">
    <property type="entry name" value="NAGPA"/>
    <property type="match status" value="1"/>
</dbReference>
<proteinExistence type="predicted"/>
<reference evidence="4 5" key="1">
    <citation type="journal article" date="2016" name="Nat. Commun.">
        <title>Thousands of microbial genomes shed light on interconnected biogeochemical processes in an aquifer system.</title>
        <authorList>
            <person name="Anantharaman K."/>
            <person name="Brown C.T."/>
            <person name="Hug L.A."/>
            <person name="Sharon I."/>
            <person name="Castelle C.J."/>
            <person name="Probst A.J."/>
            <person name="Thomas B.C."/>
            <person name="Singh A."/>
            <person name="Wilkins M.J."/>
            <person name="Karaoz U."/>
            <person name="Brodie E.L."/>
            <person name="Williams K.H."/>
            <person name="Hubbard S.S."/>
            <person name="Banfield J.F."/>
        </authorList>
    </citation>
    <scope>NUCLEOTIDE SEQUENCE [LARGE SCALE GENOMIC DNA]</scope>
</reference>
<organism evidence="4 5">
    <name type="scientific">Candidatus Woesebacteria bacterium RIFCSPHIGHO2_01_FULL_38_9</name>
    <dbReference type="NCBI Taxonomy" id="1802492"/>
    <lineage>
        <taxon>Bacteria</taxon>
        <taxon>Candidatus Woeseibacteriota</taxon>
    </lineage>
</organism>
<evidence type="ECO:0000259" key="3">
    <source>
        <dbReference type="Pfam" id="PF09992"/>
    </source>
</evidence>
<keyword evidence="2" id="KW-0812">Transmembrane</keyword>
<keyword evidence="2" id="KW-1133">Transmembrane helix</keyword>
<gene>
    <name evidence="4" type="ORF">A2714_00185</name>
</gene>
<dbReference type="PANTHER" id="PTHR40446:SF2">
    <property type="entry name" value="N-ACETYLGLUCOSAMINE-1-PHOSPHODIESTER ALPHA-N-ACETYLGLUCOSAMINIDASE"/>
    <property type="match status" value="1"/>
</dbReference>
<protein>
    <recommendedName>
        <fullName evidence="3">Phosphodiester glycosidase domain-containing protein</fullName>
    </recommendedName>
</protein>
<accession>A0A1F7Y2N3</accession>
<evidence type="ECO:0000256" key="2">
    <source>
        <dbReference type="SAM" id="Phobius"/>
    </source>
</evidence>
<comment type="caution">
    <text evidence="4">The sequence shown here is derived from an EMBL/GenBank/DDBJ whole genome shotgun (WGS) entry which is preliminary data.</text>
</comment>
<feature type="region of interest" description="Disordered" evidence="1">
    <location>
        <begin position="44"/>
        <end position="63"/>
    </location>
</feature>
<sequence>MNKILYVLAFGTVLLLILYFVISWQLKAKLLNKAINNGVSQENLSKPINENSSPETPTPATETYESSDYKIVWIRVRDLDRIEFFANFNEKLDSKSLVQNNNCLHLVSGGFFTEEGKPIGLFISNGKVISNSIESTLFNGYFSISENGTVTTSSLTPPSARLAIQSGPILMQNSKKIGLKLERDELARRIVVASTKNNQVVFVAMYMRTNPILGPKLSEVPSIIEEINKNSTLEITDAINLDGGSHSAFLTDIVKLTELNSIGSFFCVKP</sequence>
<dbReference type="AlphaFoldDB" id="A0A1F7Y2N3"/>
<evidence type="ECO:0000256" key="1">
    <source>
        <dbReference type="SAM" id="MobiDB-lite"/>
    </source>
</evidence>
<dbReference type="Proteomes" id="UP000178419">
    <property type="component" value="Unassembled WGS sequence"/>
</dbReference>